<feature type="transmembrane region" description="Helical" evidence="4">
    <location>
        <begin position="317"/>
        <end position="334"/>
    </location>
</feature>
<evidence type="ECO:0000256" key="3">
    <source>
        <dbReference type="ARBA" id="ARBA00023315"/>
    </source>
</evidence>
<sequence>MVASARGFVFVAVLFVSSLLYSVTLLTPALLLLIPISPPGVYLFFRRAYRRWSGFVGYLFFAMAAFLLENLCGIKVKITGDRLEFGEAALIICNHRTRVDWMFLWCLCLRQGQLSSLKIVLKESLKGIPGFGWATQMLLFVFLKRDKTKDLQRVREISDYLVGLDMPTTLLLFPEGTDLSPNNHLKSLAFAKKEGLAEYQYVLHPKVRGFSECMQALRPGLDAVHDVTIAYHNYKDGGPPSENTMLAGCFPPEVHMHVTRFAVADLPTDDDGLQQWCREAFTEKEERLREFHQGPRSFDQAGRLDEHGDDDEASRSGLLALVFFVAFFLLVALYGGKVFYAGAASACCLCTLVTSLGGFDTLELRWSRFSFGTSSGELKQD</sequence>
<gene>
    <name evidence="6" type="ORF">Esi_0491_0009</name>
</gene>
<organism evidence="6 7">
    <name type="scientific">Ectocarpus siliculosus</name>
    <name type="common">Brown alga</name>
    <name type="synonym">Conferva siliculosa</name>
    <dbReference type="NCBI Taxonomy" id="2880"/>
    <lineage>
        <taxon>Eukaryota</taxon>
        <taxon>Sar</taxon>
        <taxon>Stramenopiles</taxon>
        <taxon>Ochrophyta</taxon>
        <taxon>PX clade</taxon>
        <taxon>Phaeophyceae</taxon>
        <taxon>Ectocarpales</taxon>
        <taxon>Ectocarpaceae</taxon>
        <taxon>Ectocarpus</taxon>
    </lineage>
</organism>
<keyword evidence="4" id="KW-0472">Membrane</keyword>
<evidence type="ECO:0000256" key="2">
    <source>
        <dbReference type="ARBA" id="ARBA00022679"/>
    </source>
</evidence>
<reference evidence="6 7" key="1">
    <citation type="journal article" date="2010" name="Nature">
        <title>The Ectocarpus genome and the independent evolution of multicellularity in brown algae.</title>
        <authorList>
            <person name="Cock J.M."/>
            <person name="Sterck L."/>
            <person name="Rouze P."/>
            <person name="Scornet D."/>
            <person name="Allen A.E."/>
            <person name="Amoutzias G."/>
            <person name="Anthouard V."/>
            <person name="Artiguenave F."/>
            <person name="Aury J.M."/>
            <person name="Badger J.H."/>
            <person name="Beszteri B."/>
            <person name="Billiau K."/>
            <person name="Bonnet E."/>
            <person name="Bothwell J.H."/>
            <person name="Bowler C."/>
            <person name="Boyen C."/>
            <person name="Brownlee C."/>
            <person name="Carrano C.J."/>
            <person name="Charrier B."/>
            <person name="Cho G.Y."/>
            <person name="Coelho S.M."/>
            <person name="Collen J."/>
            <person name="Corre E."/>
            <person name="Da Silva C."/>
            <person name="Delage L."/>
            <person name="Delaroque N."/>
            <person name="Dittami S.M."/>
            <person name="Doulbeau S."/>
            <person name="Elias M."/>
            <person name="Farnham G."/>
            <person name="Gachon C.M."/>
            <person name="Gschloessl B."/>
            <person name="Heesch S."/>
            <person name="Jabbari K."/>
            <person name="Jubin C."/>
            <person name="Kawai H."/>
            <person name="Kimura K."/>
            <person name="Kloareg B."/>
            <person name="Kupper F.C."/>
            <person name="Lang D."/>
            <person name="Le Bail A."/>
            <person name="Leblanc C."/>
            <person name="Lerouge P."/>
            <person name="Lohr M."/>
            <person name="Lopez P.J."/>
            <person name="Martens C."/>
            <person name="Maumus F."/>
            <person name="Michel G."/>
            <person name="Miranda-Saavedra D."/>
            <person name="Morales J."/>
            <person name="Moreau H."/>
            <person name="Motomura T."/>
            <person name="Nagasato C."/>
            <person name="Napoli C.A."/>
            <person name="Nelson D.R."/>
            <person name="Nyvall-Collen P."/>
            <person name="Peters A.F."/>
            <person name="Pommier C."/>
            <person name="Potin P."/>
            <person name="Poulain J."/>
            <person name="Quesneville H."/>
            <person name="Read B."/>
            <person name="Rensing S.A."/>
            <person name="Ritter A."/>
            <person name="Rousvoal S."/>
            <person name="Samanta M."/>
            <person name="Samson G."/>
            <person name="Schroeder D.C."/>
            <person name="Segurens B."/>
            <person name="Strittmatter M."/>
            <person name="Tonon T."/>
            <person name="Tregear J.W."/>
            <person name="Valentin K."/>
            <person name="von Dassow P."/>
            <person name="Yamagishi T."/>
            <person name="Van de Peer Y."/>
            <person name="Wincker P."/>
        </authorList>
    </citation>
    <scope>NUCLEOTIDE SEQUENCE [LARGE SCALE GENOMIC DNA]</scope>
    <source>
        <strain evidence="7">Ec32 / CCAP1310/4</strain>
    </source>
</reference>
<dbReference type="PANTHER" id="PTHR10983">
    <property type="entry name" value="1-ACYLGLYCEROL-3-PHOSPHATE ACYLTRANSFERASE-RELATED"/>
    <property type="match status" value="1"/>
</dbReference>
<comment type="similarity">
    <text evidence="1">Belongs to the 1-acyl-sn-glycerol-3-phosphate acyltransferase family.</text>
</comment>
<dbReference type="InParanoid" id="D7G331"/>
<protein>
    <submittedName>
        <fullName evidence="6">Lysocardiolipin acyltransferase</fullName>
        <ecNumber evidence="6">2.3.1.-</ecNumber>
    </submittedName>
</protein>
<dbReference type="CDD" id="cd07990">
    <property type="entry name" value="LPLAT_LCLAT1-like"/>
    <property type="match status" value="1"/>
</dbReference>
<feature type="transmembrane region" description="Helical" evidence="4">
    <location>
        <begin position="54"/>
        <end position="72"/>
    </location>
</feature>
<keyword evidence="7" id="KW-1185">Reference proteome</keyword>
<proteinExistence type="inferred from homology"/>
<evidence type="ECO:0000256" key="4">
    <source>
        <dbReference type="SAM" id="Phobius"/>
    </source>
</evidence>
<dbReference type="Pfam" id="PF16076">
    <property type="entry name" value="Acyltransf_C"/>
    <property type="match status" value="1"/>
</dbReference>
<dbReference type="EMBL" id="FN649760">
    <property type="protein sequence ID" value="CBJ33474.1"/>
    <property type="molecule type" value="Genomic_DNA"/>
</dbReference>
<feature type="transmembrane region" description="Helical" evidence="4">
    <location>
        <begin position="340"/>
        <end position="359"/>
    </location>
</feature>
<evidence type="ECO:0000313" key="7">
    <source>
        <dbReference type="Proteomes" id="UP000002630"/>
    </source>
</evidence>
<dbReference type="SUPFAM" id="SSF69593">
    <property type="entry name" value="Glycerol-3-phosphate (1)-acyltransferase"/>
    <property type="match status" value="1"/>
</dbReference>
<dbReference type="InterPro" id="IPR002123">
    <property type="entry name" value="Plipid/glycerol_acylTrfase"/>
</dbReference>
<dbReference type="OrthoDB" id="186786at2759"/>
<dbReference type="Proteomes" id="UP000002630">
    <property type="component" value="Unassembled WGS sequence"/>
</dbReference>
<dbReference type="STRING" id="2880.D7G331"/>
<dbReference type="GO" id="GO:0016746">
    <property type="term" value="F:acyltransferase activity"/>
    <property type="evidence" value="ECO:0007669"/>
    <property type="project" value="UniProtKB-KW"/>
</dbReference>
<feature type="domain" description="Phospholipid/glycerol acyltransferase" evidence="5">
    <location>
        <begin position="89"/>
        <end position="211"/>
    </location>
</feature>
<dbReference type="SMART" id="SM00563">
    <property type="entry name" value="PlsC"/>
    <property type="match status" value="1"/>
</dbReference>
<dbReference type="InterPro" id="IPR032098">
    <property type="entry name" value="Acyltransf_C"/>
</dbReference>
<keyword evidence="4" id="KW-1133">Transmembrane helix</keyword>
<evidence type="ECO:0000256" key="1">
    <source>
        <dbReference type="ARBA" id="ARBA00008655"/>
    </source>
</evidence>
<dbReference type="EC" id="2.3.1.-" evidence="6"/>
<dbReference type="AlphaFoldDB" id="D7G331"/>
<evidence type="ECO:0000313" key="6">
    <source>
        <dbReference type="EMBL" id="CBJ33474.1"/>
    </source>
</evidence>
<keyword evidence="4" id="KW-0812">Transmembrane</keyword>
<dbReference type="GO" id="GO:0005783">
    <property type="term" value="C:endoplasmic reticulum"/>
    <property type="evidence" value="ECO:0007669"/>
    <property type="project" value="TreeGrafter"/>
</dbReference>
<feature type="transmembrane region" description="Helical" evidence="4">
    <location>
        <begin position="7"/>
        <end position="34"/>
    </location>
</feature>
<keyword evidence="2 6" id="KW-0808">Transferase</keyword>
<evidence type="ECO:0000259" key="5">
    <source>
        <dbReference type="SMART" id="SM00563"/>
    </source>
</evidence>
<dbReference type="eggNOG" id="KOG1505">
    <property type="taxonomic scope" value="Eukaryota"/>
</dbReference>
<keyword evidence="3 6" id="KW-0012">Acyltransferase</keyword>
<dbReference type="GO" id="GO:0036149">
    <property type="term" value="P:phosphatidylinositol acyl-chain remodeling"/>
    <property type="evidence" value="ECO:0007669"/>
    <property type="project" value="TreeGrafter"/>
</dbReference>
<name>D7G331_ECTSI</name>
<accession>D7G331</accession>
<dbReference type="PANTHER" id="PTHR10983:SF16">
    <property type="entry name" value="LYSOCARDIOLIPIN ACYLTRANSFERASE 1"/>
    <property type="match status" value="1"/>
</dbReference>
<dbReference type="Pfam" id="PF01553">
    <property type="entry name" value="Acyltransferase"/>
    <property type="match status" value="1"/>
</dbReference>